<organism evidence="1 2">
    <name type="scientific">Paenibacillus uliginis N3/975</name>
    <dbReference type="NCBI Taxonomy" id="1313296"/>
    <lineage>
        <taxon>Bacteria</taxon>
        <taxon>Bacillati</taxon>
        <taxon>Bacillota</taxon>
        <taxon>Bacilli</taxon>
        <taxon>Bacillales</taxon>
        <taxon>Paenibacillaceae</taxon>
        <taxon>Paenibacillus</taxon>
    </lineage>
</organism>
<dbReference type="InterPro" id="IPR029068">
    <property type="entry name" value="Glyas_Bleomycin-R_OHBP_Dase"/>
</dbReference>
<dbReference type="CDD" id="cd06587">
    <property type="entry name" value="VOC"/>
    <property type="match status" value="1"/>
</dbReference>
<dbReference type="STRING" id="1313296.SAMN05661091_1080"/>
<dbReference type="SUPFAM" id="SSF54593">
    <property type="entry name" value="Glyoxalase/Bleomycin resistance protein/Dihydroxybiphenyl dioxygenase"/>
    <property type="match status" value="1"/>
</dbReference>
<accession>A0A1X7GV25</accession>
<proteinExistence type="predicted"/>
<gene>
    <name evidence="1" type="ORF">SAMN05661091_1080</name>
</gene>
<sequence length="130" mass="14999">MTVQVRVTDIKDGQAWYETLLRRAPDCVPHEGFVEWELLPGCWLQVAEGTPAVVCGPLRLGVNDLDEERERIVQKLQVEHFEIHSRTEVTVRWATFADPWGNRLGLFEYHSEADKTERIRTVLGNRNVNS</sequence>
<keyword evidence="2" id="KW-1185">Reference proteome</keyword>
<protein>
    <recommendedName>
        <fullName evidence="3">VOC domain-containing protein</fullName>
    </recommendedName>
</protein>
<evidence type="ECO:0008006" key="3">
    <source>
        <dbReference type="Google" id="ProtNLM"/>
    </source>
</evidence>
<evidence type="ECO:0000313" key="1">
    <source>
        <dbReference type="EMBL" id="SMF74407.1"/>
    </source>
</evidence>
<evidence type="ECO:0000313" key="2">
    <source>
        <dbReference type="Proteomes" id="UP000192940"/>
    </source>
</evidence>
<dbReference type="Proteomes" id="UP000192940">
    <property type="component" value="Chromosome I"/>
</dbReference>
<name>A0A1X7GV25_9BACL</name>
<dbReference type="AlphaFoldDB" id="A0A1X7GV25"/>
<dbReference type="EMBL" id="LT840184">
    <property type="protein sequence ID" value="SMF74407.1"/>
    <property type="molecule type" value="Genomic_DNA"/>
</dbReference>
<reference evidence="1 2" key="1">
    <citation type="submission" date="2017-04" db="EMBL/GenBank/DDBJ databases">
        <authorList>
            <person name="Afonso C.L."/>
            <person name="Miller P.J."/>
            <person name="Scott M.A."/>
            <person name="Spackman E."/>
            <person name="Goraichik I."/>
            <person name="Dimitrov K.M."/>
            <person name="Suarez D.L."/>
            <person name="Swayne D.E."/>
        </authorList>
    </citation>
    <scope>NUCLEOTIDE SEQUENCE [LARGE SCALE GENOMIC DNA]</scope>
    <source>
        <strain evidence="1 2">N3/975</strain>
    </source>
</reference>
<dbReference type="Gene3D" id="3.10.180.10">
    <property type="entry name" value="2,3-Dihydroxybiphenyl 1,2-Dioxygenase, domain 1"/>
    <property type="match status" value="1"/>
</dbReference>